<reference evidence="6 7" key="1">
    <citation type="submission" date="2018-12" db="EMBL/GenBank/DDBJ databases">
        <authorList>
            <person name="Yang E."/>
        </authorList>
    </citation>
    <scope>NUCLEOTIDE SEQUENCE [LARGE SCALE GENOMIC DNA]</scope>
    <source>
        <strain evidence="6 7">SOD</strain>
    </source>
</reference>
<proteinExistence type="predicted"/>
<evidence type="ECO:0000259" key="5">
    <source>
        <dbReference type="PROSITE" id="PS01124"/>
    </source>
</evidence>
<evidence type="ECO:0000313" key="6">
    <source>
        <dbReference type="EMBL" id="RSZ57667.1"/>
    </source>
</evidence>
<dbReference type="InterPro" id="IPR018062">
    <property type="entry name" value="HTH_AraC-typ_CS"/>
</dbReference>
<dbReference type="SMART" id="SM00342">
    <property type="entry name" value="HTH_ARAC"/>
    <property type="match status" value="1"/>
</dbReference>
<dbReference type="GO" id="GO:0043565">
    <property type="term" value="F:sequence-specific DNA binding"/>
    <property type="evidence" value="ECO:0007669"/>
    <property type="project" value="InterPro"/>
</dbReference>
<keyword evidence="7" id="KW-1185">Reference proteome</keyword>
<dbReference type="PANTHER" id="PTHR11019:SF159">
    <property type="entry name" value="TRANSCRIPTIONAL REGULATOR-RELATED"/>
    <property type="match status" value="1"/>
</dbReference>
<dbReference type="PROSITE" id="PS00041">
    <property type="entry name" value="HTH_ARAC_FAMILY_1"/>
    <property type="match status" value="1"/>
</dbReference>
<dbReference type="SUPFAM" id="SSF46689">
    <property type="entry name" value="Homeodomain-like"/>
    <property type="match status" value="1"/>
</dbReference>
<keyword evidence="1" id="KW-0678">Repressor</keyword>
<gene>
    <name evidence="6" type="ORF">EJB06_18470</name>
</gene>
<name>A0A430HJG7_9BURK</name>
<dbReference type="OrthoDB" id="9804543at2"/>
<dbReference type="EMBL" id="RXLQ01000009">
    <property type="protein sequence ID" value="RSZ57667.1"/>
    <property type="molecule type" value="Genomic_DNA"/>
</dbReference>
<dbReference type="AlphaFoldDB" id="A0A430HJG7"/>
<dbReference type="InterPro" id="IPR009057">
    <property type="entry name" value="Homeodomain-like_sf"/>
</dbReference>
<dbReference type="SUPFAM" id="SSF51182">
    <property type="entry name" value="RmlC-like cupins"/>
    <property type="match status" value="1"/>
</dbReference>
<dbReference type="CDD" id="cd06124">
    <property type="entry name" value="cupin_NimR-like_N"/>
    <property type="match status" value="1"/>
</dbReference>
<feature type="domain" description="HTH araC/xylS-type" evidence="5">
    <location>
        <begin position="160"/>
        <end position="257"/>
    </location>
</feature>
<protein>
    <submittedName>
        <fullName evidence="6">AraC family transcriptional regulator</fullName>
    </submittedName>
</protein>
<keyword evidence="2" id="KW-0805">Transcription regulation</keyword>
<evidence type="ECO:0000256" key="2">
    <source>
        <dbReference type="ARBA" id="ARBA00023015"/>
    </source>
</evidence>
<evidence type="ECO:0000256" key="4">
    <source>
        <dbReference type="ARBA" id="ARBA00023163"/>
    </source>
</evidence>
<dbReference type="PROSITE" id="PS01124">
    <property type="entry name" value="HTH_ARAC_FAMILY_2"/>
    <property type="match status" value="1"/>
</dbReference>
<evidence type="ECO:0000313" key="7">
    <source>
        <dbReference type="Proteomes" id="UP000278085"/>
    </source>
</evidence>
<evidence type="ECO:0000256" key="3">
    <source>
        <dbReference type="ARBA" id="ARBA00023125"/>
    </source>
</evidence>
<sequence>MSDLTLDPAHLNTSEGPVVIVAAGSEERERTTAGHRHARGQLMGSMRGLLSAGVEDGQWIVPAIHAVWLPPQHFHSVRSHGPFSGWSVYVAETACADLPQRPCTLRTSGLLREAVLRAATWPLDALDAQRERIAQVILDEIRHAPPAPFGLPLPRDPRLQRVARALIDDPGDERDLESWARAAAMSGRTLTRRFAADTGFGFVAWRQRARLMRALEMLAAGRPVTTVAMDLGYASASAFIKLFTREFGATPAAYRRALPGQF</sequence>
<evidence type="ECO:0000256" key="1">
    <source>
        <dbReference type="ARBA" id="ARBA00022491"/>
    </source>
</evidence>
<dbReference type="InterPro" id="IPR011051">
    <property type="entry name" value="RmlC_Cupin_sf"/>
</dbReference>
<dbReference type="Pfam" id="PF12833">
    <property type="entry name" value="HTH_18"/>
    <property type="match status" value="1"/>
</dbReference>
<dbReference type="InterPro" id="IPR020449">
    <property type="entry name" value="Tscrpt_reg_AraC-type_HTH"/>
</dbReference>
<dbReference type="GO" id="GO:0003700">
    <property type="term" value="F:DNA-binding transcription factor activity"/>
    <property type="evidence" value="ECO:0007669"/>
    <property type="project" value="InterPro"/>
</dbReference>
<dbReference type="PRINTS" id="PR00032">
    <property type="entry name" value="HTHARAC"/>
</dbReference>
<dbReference type="RefSeq" id="WP_126075477.1">
    <property type="nucleotide sequence ID" value="NZ_CP051166.1"/>
</dbReference>
<dbReference type="Gene3D" id="1.10.10.60">
    <property type="entry name" value="Homeodomain-like"/>
    <property type="match status" value="1"/>
</dbReference>
<dbReference type="InterPro" id="IPR018060">
    <property type="entry name" value="HTH_AraC"/>
</dbReference>
<dbReference type="Proteomes" id="UP000278085">
    <property type="component" value="Unassembled WGS sequence"/>
</dbReference>
<keyword evidence="3" id="KW-0238">DNA-binding</keyword>
<keyword evidence="4" id="KW-0804">Transcription</keyword>
<comment type="caution">
    <text evidence="6">The sequence shown here is derived from an EMBL/GenBank/DDBJ whole genome shotgun (WGS) entry which is preliminary data.</text>
</comment>
<accession>A0A430HJG7</accession>
<dbReference type="PANTHER" id="PTHR11019">
    <property type="entry name" value="HTH-TYPE TRANSCRIPTIONAL REGULATOR NIMR"/>
    <property type="match status" value="1"/>
</dbReference>
<organism evidence="6 7">
    <name type="scientific">Massilia atriviolacea</name>
    <dbReference type="NCBI Taxonomy" id="2495579"/>
    <lineage>
        <taxon>Bacteria</taxon>
        <taxon>Pseudomonadati</taxon>
        <taxon>Pseudomonadota</taxon>
        <taxon>Betaproteobacteria</taxon>
        <taxon>Burkholderiales</taxon>
        <taxon>Oxalobacteraceae</taxon>
        <taxon>Telluria group</taxon>
        <taxon>Massilia</taxon>
    </lineage>
</organism>
<dbReference type="FunFam" id="1.10.10.60:FF:000132">
    <property type="entry name" value="AraC family transcriptional regulator"/>
    <property type="match status" value="1"/>
</dbReference>